<evidence type="ECO:0000256" key="1">
    <source>
        <dbReference type="SAM" id="MobiDB-lite"/>
    </source>
</evidence>
<organism evidence="2">
    <name type="scientific">Cladocopium goreaui</name>
    <dbReference type="NCBI Taxonomy" id="2562237"/>
    <lineage>
        <taxon>Eukaryota</taxon>
        <taxon>Sar</taxon>
        <taxon>Alveolata</taxon>
        <taxon>Dinophyceae</taxon>
        <taxon>Suessiales</taxon>
        <taxon>Symbiodiniaceae</taxon>
        <taxon>Cladocopium</taxon>
    </lineage>
</organism>
<gene>
    <name evidence="2" type="ORF">C1SCF055_LOCUS42997</name>
</gene>
<feature type="region of interest" description="Disordered" evidence="1">
    <location>
        <begin position="1"/>
        <end position="33"/>
    </location>
</feature>
<reference evidence="3 4" key="2">
    <citation type="submission" date="2024-05" db="EMBL/GenBank/DDBJ databases">
        <authorList>
            <person name="Chen Y."/>
            <person name="Shah S."/>
            <person name="Dougan E. K."/>
            <person name="Thang M."/>
            <person name="Chan C."/>
        </authorList>
    </citation>
    <scope>NUCLEOTIDE SEQUENCE [LARGE SCALE GENOMIC DNA]</scope>
</reference>
<comment type="caution">
    <text evidence="2">The sequence shown here is derived from an EMBL/GenBank/DDBJ whole genome shotgun (WGS) entry which is preliminary data.</text>
</comment>
<protein>
    <submittedName>
        <fullName evidence="2">Uncharacterized protein</fullName>
    </submittedName>
</protein>
<reference evidence="2" key="1">
    <citation type="submission" date="2022-10" db="EMBL/GenBank/DDBJ databases">
        <authorList>
            <person name="Chen Y."/>
            <person name="Dougan E. K."/>
            <person name="Chan C."/>
            <person name="Rhodes N."/>
            <person name="Thang M."/>
        </authorList>
    </citation>
    <scope>NUCLEOTIDE SEQUENCE</scope>
</reference>
<keyword evidence="4" id="KW-1185">Reference proteome</keyword>
<sequence>MPAASSSDARPEEADPEPELPEDRHLEVETDEEFVGREEQLLRESMSLQHRLCHMLKNLYCETCRRSRMYKRRTVRTRLDPLSDRGALPEVKGYQIALAVPLEEVYVPDGPPVIPLKAAADRALSLFTEPSPEDIQPIEVPFSELPRDARAGERHEYITLDRIIKYGPSPACRACENVKGKHTPACRARFDGLIKADKIDASKSTAKARSIAPSTPAPELPASETPGPEFEFDAPEAPVHPDELPFSAGIPPEETATEQADALPGDHTHEDTMGKNAKLSAFYAKELAQVLMECWYPQLWYKSIPALDVKLEMKQVSMVRLELLSLAAPRLVAATCTPRATTAAPDATDSGEGADVEMARMARRAAGLCQLGVDLSTALFDDGQTLLMLAAEQGWTELCRYLCVTSCRSSYLDAREDRGKE</sequence>
<dbReference type="OrthoDB" id="10647162at2759"/>
<dbReference type="AlphaFoldDB" id="A0A9P1M3H5"/>
<proteinExistence type="predicted"/>
<dbReference type="Proteomes" id="UP001152797">
    <property type="component" value="Unassembled WGS sequence"/>
</dbReference>
<dbReference type="EMBL" id="CAMXCT010006694">
    <property type="protein sequence ID" value="CAI4018429.1"/>
    <property type="molecule type" value="Genomic_DNA"/>
</dbReference>
<dbReference type="EMBL" id="CAMXCT020006694">
    <property type="protein sequence ID" value="CAL1171804.1"/>
    <property type="molecule type" value="Genomic_DNA"/>
</dbReference>
<evidence type="ECO:0000313" key="3">
    <source>
        <dbReference type="EMBL" id="CAL4805741.1"/>
    </source>
</evidence>
<name>A0A9P1M3H5_9DINO</name>
<accession>A0A9P1M3H5</accession>
<evidence type="ECO:0000313" key="4">
    <source>
        <dbReference type="Proteomes" id="UP001152797"/>
    </source>
</evidence>
<evidence type="ECO:0000313" key="2">
    <source>
        <dbReference type="EMBL" id="CAI4018429.1"/>
    </source>
</evidence>
<feature type="compositionally biased region" description="Basic and acidic residues" evidence="1">
    <location>
        <begin position="21"/>
        <end position="33"/>
    </location>
</feature>
<feature type="region of interest" description="Disordered" evidence="1">
    <location>
        <begin position="205"/>
        <end position="238"/>
    </location>
</feature>
<dbReference type="EMBL" id="CAMXCT030006694">
    <property type="protein sequence ID" value="CAL4805741.1"/>
    <property type="molecule type" value="Genomic_DNA"/>
</dbReference>